<protein>
    <submittedName>
        <fullName evidence="2">ATP-binding protein</fullName>
    </submittedName>
</protein>
<feature type="coiled-coil region" evidence="1">
    <location>
        <begin position="341"/>
        <end position="378"/>
    </location>
</feature>
<evidence type="ECO:0000313" key="2">
    <source>
        <dbReference type="EMBL" id="MBC5606232.1"/>
    </source>
</evidence>
<dbReference type="EMBL" id="JACOOE010000008">
    <property type="protein sequence ID" value="MBC5606232.1"/>
    <property type="molecule type" value="Genomic_DNA"/>
</dbReference>
<dbReference type="Pfam" id="PF12128">
    <property type="entry name" value="DUF3584"/>
    <property type="match status" value="1"/>
</dbReference>
<name>A0ABR7CEJ0_9BACE</name>
<organism evidence="2 3">
    <name type="scientific">Bacteroides difficilis</name>
    <dbReference type="NCBI Taxonomy" id="2763021"/>
    <lineage>
        <taxon>Bacteria</taxon>
        <taxon>Pseudomonadati</taxon>
        <taxon>Bacteroidota</taxon>
        <taxon>Bacteroidia</taxon>
        <taxon>Bacteroidales</taxon>
        <taxon>Bacteroidaceae</taxon>
        <taxon>Bacteroides</taxon>
    </lineage>
</organism>
<accession>A0ABR7CEJ0</accession>
<keyword evidence="1" id="KW-0175">Coiled coil</keyword>
<gene>
    <name evidence="2" type="ORF">H8S67_16355</name>
</gene>
<dbReference type="SUPFAM" id="SSF52540">
    <property type="entry name" value="P-loop containing nucleoside triphosphate hydrolases"/>
    <property type="match status" value="1"/>
</dbReference>
<dbReference type="RefSeq" id="WP_186968024.1">
    <property type="nucleotide sequence ID" value="NZ_JACOOE010000008.1"/>
</dbReference>
<keyword evidence="3" id="KW-1185">Reference proteome</keyword>
<dbReference type="InterPro" id="IPR027417">
    <property type="entry name" value="P-loop_NTPase"/>
</dbReference>
<feature type="coiled-coil region" evidence="1">
    <location>
        <begin position="846"/>
        <end position="873"/>
    </location>
</feature>
<proteinExistence type="predicted"/>
<sequence length="1222" mass="144060">MRYLNKIVFLNSAHIPYAEVKLDGNVHFIGTQGVGKSTLLRALLFFYNVDKLKLGIPKEKKSFDAFYFPYANSYIIYEVMRENAAYCVVAAKSQGRVFFRFIDAPFQKDWFIDERNAVYAEWGRIREHIGPKIQITAQVTSYEMYRDIIFGNNRKHEMIPYRKFAIVESAKYQNIPRTIQNVFLNSKLDADFIKDTIIRSMSDEDFSVDLDFYRSQIKEFEQEYRDVMLWFTKNKNGEVPVRKMAGKVMNAYRDLIYTQMQIGEGRAELNFAERRTLQEIPLVKEELAKTGTERERLLRLMGELQQKYTKEHDSLITDIGIINDLLKKIRDKRLYYEQLQIEEIIKRVSREELLIQQLEQARNMKSELTRAYEDVLGKYRLLFDSLEADFRTFENSQQARIFARKSEVTAKQEKLMQQLRVEEEKVRTSHEEKVRVVDNRIQQLREEQAQCNLRLQKVTYEHPHQKEIADCEDGINELRKRDKELELDIRQQQGDVSRLRQECEWEVKELKWEFQNQMETVRQERIVIEGELQALDALIEKRKGSLCEWLERNKPDWQATIGKVADEELVLYSDELQPQLVNNDNTMFGVSLNLSVIERSVRTPEEIKQERDRQQAVWQRCSNRLNQLMKEEEEAVSSLEKKYSKQVRAILEEQHLKEAERMQIPSKLKNLQADCAAWRTKEEEWKKGRIEEFQTQLNEISHRLFVVAEEKEKCLTEREKLLKACQKTYKDSKAGLLNEQEVFVAGVQQEIDRLKQQTAERKKELTQAQENELNGKGADTVTIRKYDEQLAEIREELDYISKSRPQVLYYERDKLELFDKEPATRSRKKELDAKLVALDERFALKKEKLQVQIKEINDKLDRITKDLHLLEDGLNKVDMFRKDETFCPPSLTEVGEKPTRKSCDLIVEELKSLIVSTIRKTEEFKKAVTQFNGNFSSKNTFHFRTELISEQDYYDFASNLCEFVDNDKISEYQKHISERYTDIIRRISKEVGDLTRNESEIHKTIKDINDDFAKRNFAGVIKEIALRPLQSSDKLMQLLLEIKRFNDENQYNMGKVDLFSQDSREDVNATAVRYLLSFMKYLLDEPGRKRLALADTFKLEFRVKENDNDTGWVEKIANVGSDGTDILVKAMVNIMLINVFKEKASRKFGDFKIHCMMDEIGKLHPNNVKGILDFANCRNILLVNSSPTTYNVEDYRYTYLLSKDGRSNTQVVPLLTYNKIEK</sequence>
<evidence type="ECO:0000313" key="3">
    <source>
        <dbReference type="Proteomes" id="UP000600600"/>
    </source>
</evidence>
<dbReference type="GO" id="GO:0005524">
    <property type="term" value="F:ATP binding"/>
    <property type="evidence" value="ECO:0007669"/>
    <property type="project" value="UniProtKB-KW"/>
</dbReference>
<reference evidence="2 3" key="1">
    <citation type="submission" date="2020-08" db="EMBL/GenBank/DDBJ databases">
        <title>Genome public.</title>
        <authorList>
            <person name="Liu C."/>
            <person name="Sun Q."/>
        </authorList>
    </citation>
    <scope>NUCLEOTIDE SEQUENCE [LARGE SCALE GENOMIC DNA]</scope>
    <source>
        <strain evidence="2 3">M27</strain>
    </source>
</reference>
<keyword evidence="2" id="KW-0067">ATP-binding</keyword>
<feature type="coiled-coil region" evidence="1">
    <location>
        <begin position="405"/>
        <end position="502"/>
    </location>
</feature>
<dbReference type="Proteomes" id="UP000600600">
    <property type="component" value="Unassembled WGS sequence"/>
</dbReference>
<keyword evidence="2" id="KW-0547">Nucleotide-binding</keyword>
<evidence type="ECO:0000256" key="1">
    <source>
        <dbReference type="SAM" id="Coils"/>
    </source>
</evidence>
<feature type="coiled-coil region" evidence="1">
    <location>
        <begin position="737"/>
        <end position="803"/>
    </location>
</feature>
<dbReference type="InterPro" id="IPR021979">
    <property type="entry name" value="DUF3584"/>
</dbReference>
<comment type="caution">
    <text evidence="2">The sequence shown here is derived from an EMBL/GenBank/DDBJ whole genome shotgun (WGS) entry which is preliminary data.</text>
</comment>
<feature type="coiled-coil region" evidence="1">
    <location>
        <begin position="622"/>
        <end position="649"/>
    </location>
</feature>